<dbReference type="EMBL" id="GBRH01274100">
    <property type="protein sequence ID" value="JAD23795.1"/>
    <property type="molecule type" value="Transcribed_RNA"/>
</dbReference>
<dbReference type="AlphaFoldDB" id="A0A0A8YF07"/>
<proteinExistence type="predicted"/>
<reference evidence="1" key="1">
    <citation type="submission" date="2014-09" db="EMBL/GenBank/DDBJ databases">
        <authorList>
            <person name="Magalhaes I.L.F."/>
            <person name="Oliveira U."/>
            <person name="Santos F.R."/>
            <person name="Vidigal T.H.D.A."/>
            <person name="Brescovit A.D."/>
            <person name="Santos A.J."/>
        </authorList>
    </citation>
    <scope>NUCLEOTIDE SEQUENCE</scope>
    <source>
        <tissue evidence="1">Shoot tissue taken approximately 20 cm above the soil surface</tissue>
    </source>
</reference>
<evidence type="ECO:0000313" key="1">
    <source>
        <dbReference type="EMBL" id="JAD23795.1"/>
    </source>
</evidence>
<organism evidence="1">
    <name type="scientific">Arundo donax</name>
    <name type="common">Giant reed</name>
    <name type="synonym">Donax arundinaceus</name>
    <dbReference type="NCBI Taxonomy" id="35708"/>
    <lineage>
        <taxon>Eukaryota</taxon>
        <taxon>Viridiplantae</taxon>
        <taxon>Streptophyta</taxon>
        <taxon>Embryophyta</taxon>
        <taxon>Tracheophyta</taxon>
        <taxon>Spermatophyta</taxon>
        <taxon>Magnoliopsida</taxon>
        <taxon>Liliopsida</taxon>
        <taxon>Poales</taxon>
        <taxon>Poaceae</taxon>
        <taxon>PACMAD clade</taxon>
        <taxon>Arundinoideae</taxon>
        <taxon>Arundineae</taxon>
        <taxon>Arundo</taxon>
    </lineage>
</organism>
<name>A0A0A8YF07_ARUDO</name>
<sequence length="28" mass="3184">MAKIIPFSFLASPKILKEDSNLDQNICF</sequence>
<accession>A0A0A8YF07</accession>
<reference evidence="1" key="2">
    <citation type="journal article" date="2015" name="Data Brief">
        <title>Shoot transcriptome of the giant reed, Arundo donax.</title>
        <authorList>
            <person name="Barrero R.A."/>
            <person name="Guerrero F.D."/>
            <person name="Moolhuijzen P."/>
            <person name="Goolsby J.A."/>
            <person name="Tidwell J."/>
            <person name="Bellgard S.E."/>
            <person name="Bellgard M.I."/>
        </authorList>
    </citation>
    <scope>NUCLEOTIDE SEQUENCE</scope>
    <source>
        <tissue evidence="1">Shoot tissue taken approximately 20 cm above the soil surface</tissue>
    </source>
</reference>
<protein>
    <submittedName>
        <fullName evidence="1">Uncharacterized protein</fullName>
    </submittedName>
</protein>